<reference evidence="1" key="1">
    <citation type="journal article" date="2021" name="Gut Microbes">
        <title>A synthetic consortium of 100 gut commensals modulates the composition and function in a colon model of the microbiome of elderly subjects.</title>
        <authorList>
            <person name="Perez M."/>
            <person name="Ntemiri A."/>
            <person name="Tan H."/>
            <person name="Harris H.M.B."/>
            <person name="Roager H.M."/>
            <person name="Ribiere C."/>
            <person name="O'Toole P.W."/>
        </authorList>
    </citation>
    <scope>NUCLEOTIDE SEQUENCE</scope>
    <source>
        <strain evidence="1">MCC335</strain>
    </source>
</reference>
<sequence>MIKKESLCQLSMAYSINMLSYHGKKYCIAASESRDGQILLIDTYTLEIKQVTGLSGGVMSIIPIPEKEGSFLAIQKFYPIFDSIEAEIVYCKLSGSDNQTVTANVTTIDRLPYVHRIALSGSPSARRLIASTLCGGKHGIEDWSQPGSIYEYYLNSDMDMIKKRCLLTGIHKNHGMFEDDSFGTGRILAAGEEGVWTIEPGLTPRQIICGPVSDLCMFDIDQDGTDELLCITPFHGNSWNIYKKNADNWNVISSLPAAFGHVIWAGLCGSTPIILLCNRGSARDTVAYRPTWDGRQLQLNQILIDTNTGAANIFVEHEKNGIVIYAANHGCNEVARYFIQ</sequence>
<dbReference type="SUPFAM" id="SSF50952">
    <property type="entry name" value="Soluble quinoprotein glucose dehydrogenase"/>
    <property type="match status" value="1"/>
</dbReference>
<evidence type="ECO:0000313" key="1">
    <source>
        <dbReference type="EMBL" id="MBT9812561.1"/>
    </source>
</evidence>
<dbReference type="EMBL" id="WQPS01000064">
    <property type="protein sequence ID" value="MBT9812561.1"/>
    <property type="molecule type" value="Genomic_DNA"/>
</dbReference>
<evidence type="ECO:0000313" key="2">
    <source>
        <dbReference type="Proteomes" id="UP000708338"/>
    </source>
</evidence>
<protein>
    <submittedName>
        <fullName evidence="1">Uncharacterized protein</fullName>
    </submittedName>
</protein>
<dbReference type="InterPro" id="IPR011041">
    <property type="entry name" value="Quinoprot_gluc/sorb_DH_b-prop"/>
</dbReference>
<dbReference type="RefSeq" id="WP_117451171.1">
    <property type="nucleotide sequence ID" value="NZ_CABJDD010000006.1"/>
</dbReference>
<proteinExistence type="predicted"/>
<accession>A0AA41K729</accession>
<comment type="caution">
    <text evidence="1">The sequence shown here is derived from an EMBL/GenBank/DDBJ whole genome shotgun (WGS) entry which is preliminary data.</text>
</comment>
<dbReference type="Proteomes" id="UP000708338">
    <property type="component" value="Unassembled WGS sequence"/>
</dbReference>
<organism evidence="1 2">
    <name type="scientific">Enterocloster citroniae</name>
    <dbReference type="NCBI Taxonomy" id="358743"/>
    <lineage>
        <taxon>Bacteria</taxon>
        <taxon>Bacillati</taxon>
        <taxon>Bacillota</taxon>
        <taxon>Clostridia</taxon>
        <taxon>Lachnospirales</taxon>
        <taxon>Lachnospiraceae</taxon>
        <taxon>Enterocloster</taxon>
    </lineage>
</organism>
<dbReference type="AlphaFoldDB" id="A0AA41K729"/>
<name>A0AA41K729_9FIRM</name>
<gene>
    <name evidence="1" type="ORF">GPL26_23490</name>
</gene>